<feature type="domain" description="Histidine kinase/HSP90-like ATPase" evidence="1">
    <location>
        <begin position="2"/>
        <end position="95"/>
    </location>
</feature>
<dbReference type="EMBL" id="JAGETR010000128">
    <property type="protein sequence ID" value="MBO2007164.1"/>
    <property type="molecule type" value="Genomic_DNA"/>
</dbReference>
<reference evidence="2" key="1">
    <citation type="submission" date="2021-03" db="EMBL/GenBank/DDBJ databases">
        <title>Molecular epidemiology and mechanisms of colistin and carbapenem resistance in Enterobacteriaceae from clinical isolates, the environment and porcine samples in Pretoria, South Africa.</title>
        <authorList>
            <person name="Bogoshi D."/>
            <person name="Mbelle N.M."/>
            <person name="Naidoo V."/>
            <person name="Osei Sekyere J."/>
        </authorList>
    </citation>
    <scope>NUCLEOTIDE SEQUENCE</scope>
    <source>
        <strain evidence="2">C080</strain>
    </source>
</reference>
<sequence length="97" mass="10423">MTNLLDNAIDFTPPGGCVSVQGERREQHYCISVCDDGSAAGLRSIKCSNVFIAAACRTAEKQWAGAELVQEVARLHHGGIHLQPSAARVEATFRLSL</sequence>
<dbReference type="InterPro" id="IPR036890">
    <property type="entry name" value="HATPase_C_sf"/>
</dbReference>
<name>A0A939SNY6_SERMA</name>
<comment type="caution">
    <text evidence="2">The sequence shown here is derived from an EMBL/GenBank/DDBJ whole genome shotgun (WGS) entry which is preliminary data.</text>
</comment>
<gene>
    <name evidence="2" type="ORF">J4732_17535</name>
</gene>
<evidence type="ECO:0000313" key="2">
    <source>
        <dbReference type="EMBL" id="MBO2007164.1"/>
    </source>
</evidence>
<proteinExistence type="predicted"/>
<protein>
    <recommendedName>
        <fullName evidence="1">Histidine kinase/HSP90-like ATPase domain-containing protein</fullName>
    </recommendedName>
</protein>
<dbReference type="Gene3D" id="3.30.565.10">
    <property type="entry name" value="Histidine kinase-like ATPase, C-terminal domain"/>
    <property type="match status" value="1"/>
</dbReference>
<accession>A0A939SNY6</accession>
<dbReference type="AlphaFoldDB" id="A0A939SNY6"/>
<organism evidence="2">
    <name type="scientific">Serratia marcescens</name>
    <dbReference type="NCBI Taxonomy" id="615"/>
    <lineage>
        <taxon>Bacteria</taxon>
        <taxon>Pseudomonadati</taxon>
        <taxon>Pseudomonadota</taxon>
        <taxon>Gammaproteobacteria</taxon>
        <taxon>Enterobacterales</taxon>
        <taxon>Yersiniaceae</taxon>
        <taxon>Serratia</taxon>
    </lineage>
</organism>
<dbReference type="Pfam" id="PF02518">
    <property type="entry name" value="HATPase_c"/>
    <property type="match status" value="1"/>
</dbReference>
<dbReference type="InterPro" id="IPR003594">
    <property type="entry name" value="HATPase_dom"/>
</dbReference>
<evidence type="ECO:0000259" key="1">
    <source>
        <dbReference type="Pfam" id="PF02518"/>
    </source>
</evidence>
<dbReference type="SUPFAM" id="SSF55874">
    <property type="entry name" value="ATPase domain of HSP90 chaperone/DNA topoisomerase II/histidine kinase"/>
    <property type="match status" value="1"/>
</dbReference>